<dbReference type="InterPro" id="IPR036388">
    <property type="entry name" value="WH-like_DNA-bd_sf"/>
</dbReference>
<evidence type="ECO:0000313" key="8">
    <source>
        <dbReference type="EMBL" id="MBL3658006.1"/>
    </source>
</evidence>
<feature type="domain" description="RNA polymerase sigma factor 70 region 4 type 2" evidence="7">
    <location>
        <begin position="112"/>
        <end position="159"/>
    </location>
</feature>
<reference evidence="8" key="1">
    <citation type="submission" date="2021-01" db="EMBL/GenBank/DDBJ databases">
        <title>Fulvivirga kasyanovii gen. nov., sp nov., a novel member of the phylum Bacteroidetes isolated from seawater in a mussel farm.</title>
        <authorList>
            <person name="Zhao L.-H."/>
            <person name="Wang Z.-J."/>
        </authorList>
    </citation>
    <scope>NUCLEOTIDE SEQUENCE</scope>
    <source>
        <strain evidence="8">2943</strain>
    </source>
</reference>
<evidence type="ECO:0000256" key="2">
    <source>
        <dbReference type="ARBA" id="ARBA00023015"/>
    </source>
</evidence>
<keyword evidence="3" id="KW-0731">Sigma factor</keyword>
<dbReference type="SUPFAM" id="SSF88659">
    <property type="entry name" value="Sigma3 and sigma4 domains of RNA polymerase sigma factors"/>
    <property type="match status" value="1"/>
</dbReference>
<feature type="domain" description="RNA polymerase sigma-70 region 2" evidence="6">
    <location>
        <begin position="14"/>
        <end position="75"/>
    </location>
</feature>
<dbReference type="InterPro" id="IPR007627">
    <property type="entry name" value="RNA_pol_sigma70_r2"/>
</dbReference>
<evidence type="ECO:0000259" key="6">
    <source>
        <dbReference type="Pfam" id="PF04542"/>
    </source>
</evidence>
<dbReference type="PANTHER" id="PTHR43133:SF8">
    <property type="entry name" value="RNA POLYMERASE SIGMA FACTOR HI_1459-RELATED"/>
    <property type="match status" value="1"/>
</dbReference>
<evidence type="ECO:0000256" key="1">
    <source>
        <dbReference type="ARBA" id="ARBA00010641"/>
    </source>
</evidence>
<sequence length="172" mass="20317">MSLEIFKNKVLPVKNKLYRFALGFIKNEDEAKDIVQEVFIKIWDKKEDLLAIENIEAWCMRVTRNLSLDKLKSKHKKYTDSLNEEFDKSDDKNQTPYRSTEISDTMSMINLFIESLPDKQRQIIKLRDIEGYSYKEISEMVGVDMNQVKVNLFRARKAIKENLLNINAYGLR</sequence>
<proteinExistence type="inferred from homology"/>
<accession>A0A937FA16</accession>
<evidence type="ECO:0000256" key="3">
    <source>
        <dbReference type="ARBA" id="ARBA00023082"/>
    </source>
</evidence>
<dbReference type="NCBIfam" id="TIGR02937">
    <property type="entry name" value="sigma70-ECF"/>
    <property type="match status" value="1"/>
</dbReference>
<comment type="caution">
    <text evidence="8">The sequence shown here is derived from an EMBL/GenBank/DDBJ whole genome shotgun (WGS) entry which is preliminary data.</text>
</comment>
<dbReference type="InterPro" id="IPR014284">
    <property type="entry name" value="RNA_pol_sigma-70_dom"/>
</dbReference>
<evidence type="ECO:0000256" key="4">
    <source>
        <dbReference type="ARBA" id="ARBA00023125"/>
    </source>
</evidence>
<dbReference type="GO" id="GO:0016987">
    <property type="term" value="F:sigma factor activity"/>
    <property type="evidence" value="ECO:0007669"/>
    <property type="project" value="UniProtKB-KW"/>
</dbReference>
<dbReference type="GO" id="GO:0003677">
    <property type="term" value="F:DNA binding"/>
    <property type="evidence" value="ECO:0007669"/>
    <property type="project" value="UniProtKB-KW"/>
</dbReference>
<keyword evidence="5" id="KW-0804">Transcription</keyword>
<dbReference type="AlphaFoldDB" id="A0A937FA16"/>
<dbReference type="Pfam" id="PF04542">
    <property type="entry name" value="Sigma70_r2"/>
    <property type="match status" value="1"/>
</dbReference>
<dbReference type="Proteomes" id="UP000659388">
    <property type="component" value="Unassembled WGS sequence"/>
</dbReference>
<comment type="similarity">
    <text evidence="1">Belongs to the sigma-70 factor family. ECF subfamily.</text>
</comment>
<protein>
    <submittedName>
        <fullName evidence="8">Sigma-70 family RNA polymerase sigma factor</fullName>
    </submittedName>
</protein>
<dbReference type="CDD" id="cd06171">
    <property type="entry name" value="Sigma70_r4"/>
    <property type="match status" value="1"/>
</dbReference>
<dbReference type="PANTHER" id="PTHR43133">
    <property type="entry name" value="RNA POLYMERASE ECF-TYPE SIGMA FACTO"/>
    <property type="match status" value="1"/>
</dbReference>
<dbReference type="Pfam" id="PF08281">
    <property type="entry name" value="Sigma70_r4_2"/>
    <property type="match status" value="1"/>
</dbReference>
<gene>
    <name evidence="8" type="ORF">JL102_17780</name>
</gene>
<keyword evidence="4" id="KW-0238">DNA-binding</keyword>
<dbReference type="InterPro" id="IPR013249">
    <property type="entry name" value="RNA_pol_sigma70_r4_t2"/>
</dbReference>
<dbReference type="Gene3D" id="1.10.1740.10">
    <property type="match status" value="1"/>
</dbReference>
<dbReference type="SUPFAM" id="SSF88946">
    <property type="entry name" value="Sigma2 domain of RNA polymerase sigma factors"/>
    <property type="match status" value="1"/>
</dbReference>
<dbReference type="RefSeq" id="WP_202245799.1">
    <property type="nucleotide sequence ID" value="NZ_JAESIY010000010.1"/>
</dbReference>
<keyword evidence="2" id="KW-0805">Transcription regulation</keyword>
<dbReference type="EMBL" id="JAESIY010000010">
    <property type="protein sequence ID" value="MBL3658006.1"/>
    <property type="molecule type" value="Genomic_DNA"/>
</dbReference>
<organism evidence="8 9">
    <name type="scientific">Fulvivirga sediminis</name>
    <dbReference type="NCBI Taxonomy" id="2803949"/>
    <lineage>
        <taxon>Bacteria</taxon>
        <taxon>Pseudomonadati</taxon>
        <taxon>Bacteroidota</taxon>
        <taxon>Cytophagia</taxon>
        <taxon>Cytophagales</taxon>
        <taxon>Fulvivirgaceae</taxon>
        <taxon>Fulvivirga</taxon>
    </lineage>
</organism>
<name>A0A937FA16_9BACT</name>
<evidence type="ECO:0000313" key="9">
    <source>
        <dbReference type="Proteomes" id="UP000659388"/>
    </source>
</evidence>
<dbReference type="Gene3D" id="1.10.10.10">
    <property type="entry name" value="Winged helix-like DNA-binding domain superfamily/Winged helix DNA-binding domain"/>
    <property type="match status" value="1"/>
</dbReference>
<dbReference type="InterPro" id="IPR013325">
    <property type="entry name" value="RNA_pol_sigma_r2"/>
</dbReference>
<keyword evidence="9" id="KW-1185">Reference proteome</keyword>
<evidence type="ECO:0000259" key="7">
    <source>
        <dbReference type="Pfam" id="PF08281"/>
    </source>
</evidence>
<dbReference type="InterPro" id="IPR039425">
    <property type="entry name" value="RNA_pol_sigma-70-like"/>
</dbReference>
<dbReference type="InterPro" id="IPR013324">
    <property type="entry name" value="RNA_pol_sigma_r3/r4-like"/>
</dbReference>
<evidence type="ECO:0000256" key="5">
    <source>
        <dbReference type="ARBA" id="ARBA00023163"/>
    </source>
</evidence>
<dbReference type="GO" id="GO:0006352">
    <property type="term" value="P:DNA-templated transcription initiation"/>
    <property type="evidence" value="ECO:0007669"/>
    <property type="project" value="InterPro"/>
</dbReference>